<dbReference type="InterPro" id="IPR005531">
    <property type="entry name" value="Asp23"/>
</dbReference>
<dbReference type="Pfam" id="PF03780">
    <property type="entry name" value="Asp23"/>
    <property type="match status" value="1"/>
</dbReference>
<dbReference type="Proteomes" id="UP000186112">
    <property type="component" value="Unassembled WGS sequence"/>
</dbReference>
<protein>
    <submittedName>
        <fullName evidence="2">Alkaline shock protein 23</fullName>
    </submittedName>
</protein>
<dbReference type="PANTHER" id="PTHR34297">
    <property type="entry name" value="HYPOTHETICAL CYTOSOLIC PROTEIN-RELATED"/>
    <property type="match status" value="1"/>
</dbReference>
<dbReference type="OrthoDB" id="9793465at2"/>
<organism evidence="2 3">
    <name type="scientific">Tissierella creatinophila DSM 6911</name>
    <dbReference type="NCBI Taxonomy" id="1123403"/>
    <lineage>
        <taxon>Bacteria</taxon>
        <taxon>Bacillati</taxon>
        <taxon>Bacillota</taxon>
        <taxon>Tissierellia</taxon>
        <taxon>Tissierellales</taxon>
        <taxon>Tissierellaceae</taxon>
        <taxon>Tissierella</taxon>
    </lineage>
</organism>
<dbReference type="PANTHER" id="PTHR34297:SF2">
    <property type="entry name" value="ASP23_GLS24 FAMILY ENVELOPE STRESS RESPONSE PROTEIN"/>
    <property type="match status" value="1"/>
</dbReference>
<gene>
    <name evidence="2" type="ORF">TICRE_00670</name>
</gene>
<reference evidence="2 3" key="1">
    <citation type="submission" date="2016-02" db="EMBL/GenBank/DDBJ databases">
        <title>Genome sequence of Tissierella creatinophila DSM 6911.</title>
        <authorList>
            <person name="Poehlein A."/>
            <person name="Daniel R."/>
        </authorList>
    </citation>
    <scope>NUCLEOTIDE SEQUENCE [LARGE SCALE GENOMIC DNA]</scope>
    <source>
        <strain evidence="2 3">DSM 6911</strain>
    </source>
</reference>
<comment type="caution">
    <text evidence="2">The sequence shown here is derived from an EMBL/GenBank/DDBJ whole genome shotgun (WGS) entry which is preliminary data.</text>
</comment>
<evidence type="ECO:0000313" key="3">
    <source>
        <dbReference type="Proteomes" id="UP000186112"/>
    </source>
</evidence>
<dbReference type="RefSeq" id="WP_075724044.1">
    <property type="nucleotide sequence ID" value="NZ_LTDM01000001.1"/>
</dbReference>
<keyword evidence="3" id="KW-1185">Reference proteome</keyword>
<dbReference type="AlphaFoldDB" id="A0A1U7M9L8"/>
<accession>A0A1U7M9L8</accession>
<evidence type="ECO:0000256" key="1">
    <source>
        <dbReference type="ARBA" id="ARBA00005721"/>
    </source>
</evidence>
<dbReference type="EMBL" id="LTDM01000001">
    <property type="protein sequence ID" value="OLS03940.1"/>
    <property type="molecule type" value="Genomic_DNA"/>
</dbReference>
<proteinExistence type="inferred from homology"/>
<comment type="similarity">
    <text evidence="1">Belongs to the asp23 family.</text>
</comment>
<sequence length="130" mass="14027">MTENIINDEKEFGSIKISNDVIATIAGIAATEVKGVAGKSMGFTGGITEMLGMKNLTKGVKVEITNRVAKIDISIIVEYGVDIATTGKNVQENIKKSVETMTDLLVPEVNVNIQGVNMEKEEKEDELVVQ</sequence>
<name>A0A1U7M9L8_TISCR</name>
<evidence type="ECO:0000313" key="2">
    <source>
        <dbReference type="EMBL" id="OLS03940.1"/>
    </source>
</evidence>